<evidence type="ECO:0000313" key="2">
    <source>
        <dbReference type="EMBL" id="TVU47723.1"/>
    </source>
</evidence>
<accession>A0A5J9WI34</accession>
<protein>
    <submittedName>
        <fullName evidence="2">Uncharacterized protein</fullName>
    </submittedName>
</protein>
<organism evidence="2 3">
    <name type="scientific">Eragrostis curvula</name>
    <name type="common">weeping love grass</name>
    <dbReference type="NCBI Taxonomy" id="38414"/>
    <lineage>
        <taxon>Eukaryota</taxon>
        <taxon>Viridiplantae</taxon>
        <taxon>Streptophyta</taxon>
        <taxon>Embryophyta</taxon>
        <taxon>Tracheophyta</taxon>
        <taxon>Spermatophyta</taxon>
        <taxon>Magnoliopsida</taxon>
        <taxon>Liliopsida</taxon>
        <taxon>Poales</taxon>
        <taxon>Poaceae</taxon>
        <taxon>PACMAD clade</taxon>
        <taxon>Chloridoideae</taxon>
        <taxon>Eragrostideae</taxon>
        <taxon>Eragrostidinae</taxon>
        <taxon>Eragrostis</taxon>
    </lineage>
</organism>
<keyword evidence="3" id="KW-1185">Reference proteome</keyword>
<feature type="region of interest" description="Disordered" evidence="1">
    <location>
        <begin position="97"/>
        <end position="131"/>
    </location>
</feature>
<comment type="caution">
    <text evidence="2">The sequence shown here is derived from an EMBL/GenBank/DDBJ whole genome shotgun (WGS) entry which is preliminary data.</text>
</comment>
<gene>
    <name evidence="2" type="ORF">EJB05_07332</name>
</gene>
<name>A0A5J9WI34_9POAL</name>
<proteinExistence type="predicted"/>
<reference evidence="2 3" key="1">
    <citation type="journal article" date="2019" name="Sci. Rep.">
        <title>A high-quality genome of Eragrostis curvula grass provides insights into Poaceae evolution and supports new strategies to enhance forage quality.</title>
        <authorList>
            <person name="Carballo J."/>
            <person name="Santos B.A.C.M."/>
            <person name="Zappacosta D."/>
            <person name="Garbus I."/>
            <person name="Selva J.P."/>
            <person name="Gallo C.A."/>
            <person name="Diaz A."/>
            <person name="Albertini E."/>
            <person name="Caccamo M."/>
            <person name="Echenique V."/>
        </authorList>
    </citation>
    <scope>NUCLEOTIDE SEQUENCE [LARGE SCALE GENOMIC DNA]</scope>
    <source>
        <strain evidence="3">cv. Victoria</strain>
        <tissue evidence="2">Leaf</tissue>
    </source>
</reference>
<dbReference type="Proteomes" id="UP000324897">
    <property type="component" value="Chromosome 5"/>
</dbReference>
<sequence length="143" mass="15340">MKTADVKMEALTMCNSVDWLPDDNSFRPPLPSGVSRRSLTLKRSKQQAKNPSRVGCFSRALGKAEHAKPQVPLLVSGLGQKAIACRLVQGAVLAEGGAQEAADANALRRSRRGRRAQDGGQTGSRPLQDVHQDVAARIDTKLA</sequence>
<dbReference type="EMBL" id="RWGY01000004">
    <property type="protein sequence ID" value="TVU47723.1"/>
    <property type="molecule type" value="Genomic_DNA"/>
</dbReference>
<dbReference type="Gramene" id="TVU47723">
    <property type="protein sequence ID" value="TVU47723"/>
    <property type="gene ID" value="EJB05_07332"/>
</dbReference>
<dbReference type="AlphaFoldDB" id="A0A5J9WI34"/>
<feature type="region of interest" description="Disordered" evidence="1">
    <location>
        <begin position="31"/>
        <end position="54"/>
    </location>
</feature>
<evidence type="ECO:0000313" key="3">
    <source>
        <dbReference type="Proteomes" id="UP000324897"/>
    </source>
</evidence>
<evidence type="ECO:0000256" key="1">
    <source>
        <dbReference type="SAM" id="MobiDB-lite"/>
    </source>
</evidence>